<proteinExistence type="predicted"/>
<comment type="caution">
    <text evidence="1">The sequence shown here is derived from an EMBL/GenBank/DDBJ whole genome shotgun (WGS) entry which is preliminary data.</text>
</comment>
<evidence type="ECO:0000313" key="2">
    <source>
        <dbReference type="Proteomes" id="UP000289411"/>
    </source>
</evidence>
<dbReference type="PANTHER" id="PTHR37310">
    <property type="entry name" value="CYTOPLASMIC PROTEIN-RELATED"/>
    <property type="match status" value="1"/>
</dbReference>
<dbReference type="RefSeq" id="WP_129220274.1">
    <property type="nucleotide sequence ID" value="NZ_QYBC01000013.1"/>
</dbReference>
<dbReference type="Proteomes" id="UP000289411">
    <property type="component" value="Unassembled WGS sequence"/>
</dbReference>
<accession>A0A4Q2R9T8</accession>
<dbReference type="InterPro" id="IPR044543">
    <property type="entry name" value="YHJQ-like"/>
</dbReference>
<sequence>MARPSPETRACIEACLACYGICLGMATNHCLAVGGAHVEQEHMRLMLSCSEMCRTHAHFMILGSPHARHLAGECAEICRLCADSCERVGDMDECVAACRRCAESCSGMAA</sequence>
<dbReference type="PANTHER" id="PTHR37310:SF1">
    <property type="entry name" value="CYTOPLASMIC PROTEIN"/>
    <property type="match status" value="1"/>
</dbReference>
<dbReference type="OrthoDB" id="5396211at2"/>
<dbReference type="CDD" id="cd08026">
    <property type="entry name" value="DUF326"/>
    <property type="match status" value="1"/>
</dbReference>
<organism evidence="1 2">
    <name type="scientific">Lichenibacterium ramalinae</name>
    <dbReference type="NCBI Taxonomy" id="2316527"/>
    <lineage>
        <taxon>Bacteria</taxon>
        <taxon>Pseudomonadati</taxon>
        <taxon>Pseudomonadota</taxon>
        <taxon>Alphaproteobacteria</taxon>
        <taxon>Hyphomicrobiales</taxon>
        <taxon>Lichenihabitantaceae</taxon>
        <taxon>Lichenibacterium</taxon>
    </lineage>
</organism>
<dbReference type="Gene3D" id="1.20.1270.360">
    <property type="match status" value="1"/>
</dbReference>
<protein>
    <submittedName>
        <fullName evidence="1">Four-helix bundle copper-binding protein</fullName>
    </submittedName>
</protein>
<dbReference type="InterPro" id="IPR005560">
    <property type="entry name" value="Csp_YhjQ"/>
</dbReference>
<dbReference type="EMBL" id="QYBC01000013">
    <property type="protein sequence ID" value="RYB03705.1"/>
    <property type="molecule type" value="Genomic_DNA"/>
</dbReference>
<evidence type="ECO:0000313" key="1">
    <source>
        <dbReference type="EMBL" id="RYB03705.1"/>
    </source>
</evidence>
<reference evidence="1 2" key="1">
    <citation type="submission" date="2018-09" db="EMBL/GenBank/DDBJ databases">
        <authorList>
            <person name="Grouzdev D.S."/>
            <person name="Krutkina M.S."/>
        </authorList>
    </citation>
    <scope>NUCLEOTIDE SEQUENCE [LARGE SCALE GENOMIC DNA]</scope>
    <source>
        <strain evidence="1 2">RmlP001</strain>
    </source>
</reference>
<gene>
    <name evidence="1" type="ORF">D3272_16315</name>
</gene>
<dbReference type="AlphaFoldDB" id="A0A4Q2R9T8"/>
<reference evidence="1 2" key="2">
    <citation type="submission" date="2019-02" db="EMBL/GenBank/DDBJ databases">
        <title>'Lichenibacterium ramalinii' gen. nov. sp. nov., 'Lichenibacterium minor' gen. nov. sp. nov.</title>
        <authorList>
            <person name="Pankratov T."/>
        </authorList>
    </citation>
    <scope>NUCLEOTIDE SEQUENCE [LARGE SCALE GENOMIC DNA]</scope>
    <source>
        <strain evidence="1 2">RmlP001</strain>
    </source>
</reference>
<dbReference type="Pfam" id="PF03860">
    <property type="entry name" value="Csp"/>
    <property type="match status" value="1"/>
</dbReference>
<name>A0A4Q2R9T8_9HYPH</name>
<keyword evidence="2" id="KW-1185">Reference proteome</keyword>